<sequence length="276" mass="31717">MGLALGIIGLIICIIVIYFNIPYSPLRGDFKEYLAKSEENTSANIKTNKYTFEGLPQSMQKFYNYTGLKNRINSKHVNFDFKNANFVNVEMKKTLKIDYSEHIFAYIPARFAFIDSSVMGIPFQGLDSFIDGNGGMKGVIAKNITLFNQRGKDMDKSTLVTWLAEIIFMPAEMLSADIEIKELDKDSVSVSINYKNLTVSGTYKFKDNGQLVEFVTDDRAMIYNDGRCEYKRWSALFENYQNKDGLLLPDTLKSKWHMENGDLTYFDGKNLKYNFY</sequence>
<keyword evidence="2" id="KW-1185">Reference proteome</keyword>
<name>A0ACB5RB79_9CLOT</name>
<gene>
    <name evidence="1" type="ORF">rsdtw13_17300</name>
</gene>
<organism evidence="1 2">
    <name type="scientific">Inconstantimicrobium mannanitabidum</name>
    <dbReference type="NCBI Taxonomy" id="1604901"/>
    <lineage>
        <taxon>Bacteria</taxon>
        <taxon>Bacillati</taxon>
        <taxon>Bacillota</taxon>
        <taxon>Clostridia</taxon>
        <taxon>Eubacteriales</taxon>
        <taxon>Clostridiaceae</taxon>
        <taxon>Inconstantimicrobium</taxon>
    </lineage>
</organism>
<proteinExistence type="predicted"/>
<comment type="caution">
    <text evidence="1">The sequence shown here is derived from an EMBL/GenBank/DDBJ whole genome shotgun (WGS) entry which is preliminary data.</text>
</comment>
<evidence type="ECO:0000313" key="1">
    <source>
        <dbReference type="EMBL" id="GKX66472.1"/>
    </source>
</evidence>
<evidence type="ECO:0000313" key="2">
    <source>
        <dbReference type="Proteomes" id="UP001058074"/>
    </source>
</evidence>
<accession>A0ACB5RB79</accession>
<dbReference type="EMBL" id="BROD01000001">
    <property type="protein sequence ID" value="GKX66472.1"/>
    <property type="molecule type" value="Genomic_DNA"/>
</dbReference>
<protein>
    <submittedName>
        <fullName evidence="1">Uncharacterized protein</fullName>
    </submittedName>
</protein>
<dbReference type="Proteomes" id="UP001058074">
    <property type="component" value="Unassembled WGS sequence"/>
</dbReference>
<reference evidence="1" key="1">
    <citation type="journal article" date="2025" name="Int. J. Syst. Evol. Microbiol.">
        <title>Inconstantimicrobium mannanitabidum sp. nov., a novel member of the family Clostridiaceae isolated from anoxic soil under the treatment of reductive soil disinfestation.</title>
        <authorList>
            <person name="Ueki A."/>
            <person name="Tonouchi A."/>
            <person name="Honma S."/>
            <person name="Kaku N."/>
            <person name="Ueki K."/>
        </authorList>
    </citation>
    <scope>NUCLEOTIDE SEQUENCE</scope>
    <source>
        <strain evidence="1">TW13</strain>
    </source>
</reference>